<gene>
    <name evidence="1" type="ORF">O1611_g3912</name>
</gene>
<accession>A0ACC2JR24</accession>
<sequence length="215" mass="23991">MPLKLTLAVPADAARIADIHMAAFATNGMLLAQFPTPEIREGLREAIKKKALADIHDSKITVLVVRDTPPGRDTATPEDSDNHHSAAEGALNRCNTEENITGKVIAFAKWSHPVGKGEKYEETPWEWPPGTEMRVLENWTRETDEAQEAAIGDEPCYRLSFMGTDPRYERRGAASMMFYKKMGFKAAKDISLEFLLNGQNQKYDEIAFVYRSGSA</sequence>
<dbReference type="EMBL" id="JAPUUL010000680">
    <property type="protein sequence ID" value="KAJ8129718.1"/>
    <property type="molecule type" value="Genomic_DNA"/>
</dbReference>
<evidence type="ECO:0000313" key="2">
    <source>
        <dbReference type="Proteomes" id="UP001153332"/>
    </source>
</evidence>
<name>A0ACC2JR24_9PEZI</name>
<proteinExistence type="predicted"/>
<evidence type="ECO:0000313" key="1">
    <source>
        <dbReference type="EMBL" id="KAJ8129718.1"/>
    </source>
</evidence>
<protein>
    <submittedName>
        <fullName evidence="1">Uncharacterized protein</fullName>
    </submittedName>
</protein>
<organism evidence="1 2">
    <name type="scientific">Lasiodiplodia mahajangana</name>
    <dbReference type="NCBI Taxonomy" id="1108764"/>
    <lineage>
        <taxon>Eukaryota</taxon>
        <taxon>Fungi</taxon>
        <taxon>Dikarya</taxon>
        <taxon>Ascomycota</taxon>
        <taxon>Pezizomycotina</taxon>
        <taxon>Dothideomycetes</taxon>
        <taxon>Dothideomycetes incertae sedis</taxon>
        <taxon>Botryosphaeriales</taxon>
        <taxon>Botryosphaeriaceae</taxon>
        <taxon>Lasiodiplodia</taxon>
    </lineage>
</organism>
<comment type="caution">
    <text evidence="1">The sequence shown here is derived from an EMBL/GenBank/DDBJ whole genome shotgun (WGS) entry which is preliminary data.</text>
</comment>
<keyword evidence="2" id="KW-1185">Reference proteome</keyword>
<dbReference type="Proteomes" id="UP001153332">
    <property type="component" value="Unassembled WGS sequence"/>
</dbReference>
<reference evidence="1" key="1">
    <citation type="submission" date="2022-12" db="EMBL/GenBank/DDBJ databases">
        <title>Genome Sequence of Lasiodiplodia mahajangana.</title>
        <authorList>
            <person name="Buettner E."/>
        </authorList>
    </citation>
    <scope>NUCLEOTIDE SEQUENCE</scope>
    <source>
        <strain evidence="1">VT137</strain>
    </source>
</reference>